<name>A0A0P0W4A0_ORYSJ</name>
<dbReference type="AlphaFoldDB" id="A0A0P0W4A0"/>
<gene>
    <name evidence="1" type="ordered locus">Os03g0800050</name>
    <name evidence="1" type="ORF">OSNPB_030800050</name>
</gene>
<accession>A0A0P0W4A0</accession>
<reference evidence="1 2" key="2">
    <citation type="journal article" date="2013" name="Plant Cell Physiol.">
        <title>Rice Annotation Project Database (RAP-DB): an integrative and interactive database for rice genomics.</title>
        <authorList>
            <person name="Sakai H."/>
            <person name="Lee S.S."/>
            <person name="Tanaka T."/>
            <person name="Numa H."/>
            <person name="Kim J."/>
            <person name="Kawahara Y."/>
            <person name="Wakimoto H."/>
            <person name="Yang C.C."/>
            <person name="Iwamoto M."/>
            <person name="Abe T."/>
            <person name="Yamada Y."/>
            <person name="Muto A."/>
            <person name="Inokuchi H."/>
            <person name="Ikemura T."/>
            <person name="Matsumoto T."/>
            <person name="Sasaki T."/>
            <person name="Itoh T."/>
        </authorList>
    </citation>
    <scope>NUCLEOTIDE SEQUENCE [LARGE SCALE GENOMIC DNA]</scope>
    <source>
        <strain evidence="2">cv. Nipponbare</strain>
    </source>
</reference>
<evidence type="ECO:0000313" key="2">
    <source>
        <dbReference type="Proteomes" id="UP000059680"/>
    </source>
</evidence>
<evidence type="ECO:0000313" key="1">
    <source>
        <dbReference type="EMBL" id="BAS86884.1"/>
    </source>
</evidence>
<organism evidence="1 2">
    <name type="scientific">Oryza sativa subsp. japonica</name>
    <name type="common">Rice</name>
    <dbReference type="NCBI Taxonomy" id="39947"/>
    <lineage>
        <taxon>Eukaryota</taxon>
        <taxon>Viridiplantae</taxon>
        <taxon>Streptophyta</taxon>
        <taxon>Embryophyta</taxon>
        <taxon>Tracheophyta</taxon>
        <taxon>Spermatophyta</taxon>
        <taxon>Magnoliopsida</taxon>
        <taxon>Liliopsida</taxon>
        <taxon>Poales</taxon>
        <taxon>Poaceae</taxon>
        <taxon>BOP clade</taxon>
        <taxon>Oryzoideae</taxon>
        <taxon>Oryzeae</taxon>
        <taxon>Oryzinae</taxon>
        <taxon>Oryza</taxon>
        <taxon>Oryza sativa</taxon>
    </lineage>
</organism>
<protein>
    <submittedName>
        <fullName evidence="1">Os03g0800050 protein</fullName>
    </submittedName>
</protein>
<proteinExistence type="predicted"/>
<keyword evidence="2" id="KW-1185">Reference proteome</keyword>
<reference evidence="1 2" key="3">
    <citation type="journal article" date="2013" name="Rice">
        <title>Improvement of the Oryza sativa Nipponbare reference genome using next generation sequence and optical map data.</title>
        <authorList>
            <person name="Kawahara Y."/>
            <person name="de la Bastide M."/>
            <person name="Hamilton J.P."/>
            <person name="Kanamori H."/>
            <person name="McCombie W.R."/>
            <person name="Ouyang S."/>
            <person name="Schwartz D.C."/>
            <person name="Tanaka T."/>
            <person name="Wu J."/>
            <person name="Zhou S."/>
            <person name="Childs K.L."/>
            <person name="Davidson R.M."/>
            <person name="Lin H."/>
            <person name="Quesada-Ocampo L."/>
            <person name="Vaillancourt B."/>
            <person name="Sakai H."/>
            <person name="Lee S.S."/>
            <person name="Kim J."/>
            <person name="Numa H."/>
            <person name="Itoh T."/>
            <person name="Buell C.R."/>
            <person name="Matsumoto T."/>
        </authorList>
    </citation>
    <scope>NUCLEOTIDE SEQUENCE [LARGE SCALE GENOMIC DNA]</scope>
    <source>
        <strain evidence="2">cv. Nipponbare</strain>
    </source>
</reference>
<dbReference type="Proteomes" id="UP000059680">
    <property type="component" value="Chromosome 3"/>
</dbReference>
<dbReference type="EMBL" id="AP014959">
    <property type="protein sequence ID" value="BAS86884.1"/>
    <property type="molecule type" value="Genomic_DNA"/>
</dbReference>
<sequence>MTLCLLRYRNKTKPSSSSSSSSSICVASFSLASISSSDSLSCSMESGCSRRCRCFRKIEAWISLRQACNAEKGVSEWPPSIQQLLLFQSAFGTQFDFASLLVLWKSYPPKDPLHHPQYLHVSPSLPQEHQEVVPHHAP</sequence>
<dbReference type="PaxDb" id="39947-A0A0P0W4A0"/>
<reference evidence="2" key="1">
    <citation type="journal article" date="2005" name="Nature">
        <title>The map-based sequence of the rice genome.</title>
        <authorList>
            <consortium name="International rice genome sequencing project (IRGSP)"/>
            <person name="Matsumoto T."/>
            <person name="Wu J."/>
            <person name="Kanamori H."/>
            <person name="Katayose Y."/>
            <person name="Fujisawa M."/>
            <person name="Namiki N."/>
            <person name="Mizuno H."/>
            <person name="Yamamoto K."/>
            <person name="Antonio B.A."/>
            <person name="Baba T."/>
            <person name="Sakata K."/>
            <person name="Nagamura Y."/>
            <person name="Aoki H."/>
            <person name="Arikawa K."/>
            <person name="Arita K."/>
            <person name="Bito T."/>
            <person name="Chiden Y."/>
            <person name="Fujitsuka N."/>
            <person name="Fukunaka R."/>
            <person name="Hamada M."/>
            <person name="Harada C."/>
            <person name="Hayashi A."/>
            <person name="Hijishita S."/>
            <person name="Honda M."/>
            <person name="Hosokawa S."/>
            <person name="Ichikawa Y."/>
            <person name="Idonuma A."/>
            <person name="Iijima M."/>
            <person name="Ikeda M."/>
            <person name="Ikeno M."/>
            <person name="Ito K."/>
            <person name="Ito S."/>
            <person name="Ito T."/>
            <person name="Ito Y."/>
            <person name="Ito Y."/>
            <person name="Iwabuchi A."/>
            <person name="Kamiya K."/>
            <person name="Karasawa W."/>
            <person name="Kurita K."/>
            <person name="Katagiri S."/>
            <person name="Kikuta A."/>
            <person name="Kobayashi H."/>
            <person name="Kobayashi N."/>
            <person name="Machita K."/>
            <person name="Maehara T."/>
            <person name="Masukawa M."/>
            <person name="Mizubayashi T."/>
            <person name="Mukai Y."/>
            <person name="Nagasaki H."/>
            <person name="Nagata Y."/>
            <person name="Naito S."/>
            <person name="Nakashima M."/>
            <person name="Nakama Y."/>
            <person name="Nakamichi Y."/>
            <person name="Nakamura M."/>
            <person name="Meguro A."/>
            <person name="Negishi M."/>
            <person name="Ohta I."/>
            <person name="Ohta T."/>
            <person name="Okamoto M."/>
            <person name="Ono N."/>
            <person name="Saji S."/>
            <person name="Sakaguchi M."/>
            <person name="Sakai K."/>
            <person name="Shibata M."/>
            <person name="Shimokawa T."/>
            <person name="Song J."/>
            <person name="Takazaki Y."/>
            <person name="Terasawa K."/>
            <person name="Tsugane M."/>
            <person name="Tsuji K."/>
            <person name="Ueda S."/>
            <person name="Waki K."/>
            <person name="Yamagata H."/>
            <person name="Yamamoto M."/>
            <person name="Yamamoto S."/>
            <person name="Yamane H."/>
            <person name="Yoshiki S."/>
            <person name="Yoshihara R."/>
            <person name="Yukawa K."/>
            <person name="Zhong H."/>
            <person name="Yano M."/>
            <person name="Yuan Q."/>
            <person name="Ouyang S."/>
            <person name="Liu J."/>
            <person name="Jones K.M."/>
            <person name="Gansberger K."/>
            <person name="Moffat K."/>
            <person name="Hill J."/>
            <person name="Bera J."/>
            <person name="Fadrosh D."/>
            <person name="Jin S."/>
            <person name="Johri S."/>
            <person name="Kim M."/>
            <person name="Overton L."/>
            <person name="Reardon M."/>
            <person name="Tsitrin T."/>
            <person name="Vuong H."/>
            <person name="Weaver B."/>
            <person name="Ciecko A."/>
            <person name="Tallon L."/>
            <person name="Jackson J."/>
            <person name="Pai G."/>
            <person name="Aken S.V."/>
            <person name="Utterback T."/>
            <person name="Reidmuller S."/>
            <person name="Feldblyum T."/>
            <person name="Hsiao J."/>
            <person name="Zismann V."/>
            <person name="Iobst S."/>
            <person name="de Vazeille A.R."/>
            <person name="Buell C.R."/>
            <person name="Ying K."/>
            <person name="Li Y."/>
            <person name="Lu T."/>
            <person name="Huang Y."/>
            <person name="Zhao Q."/>
            <person name="Feng Q."/>
            <person name="Zhang L."/>
            <person name="Zhu J."/>
            <person name="Weng Q."/>
            <person name="Mu J."/>
            <person name="Lu Y."/>
            <person name="Fan D."/>
            <person name="Liu Y."/>
            <person name="Guan J."/>
            <person name="Zhang Y."/>
            <person name="Yu S."/>
            <person name="Liu X."/>
            <person name="Zhang Y."/>
            <person name="Hong G."/>
            <person name="Han B."/>
            <person name="Choisne N."/>
            <person name="Demange N."/>
            <person name="Orjeda G."/>
            <person name="Samain S."/>
            <person name="Cattolico L."/>
            <person name="Pelletier E."/>
            <person name="Couloux A."/>
            <person name="Segurens B."/>
            <person name="Wincker P."/>
            <person name="D'Hont A."/>
            <person name="Scarpelli C."/>
            <person name="Weissenbach J."/>
            <person name="Salanoubat M."/>
            <person name="Quetier F."/>
            <person name="Yu Y."/>
            <person name="Kim H.R."/>
            <person name="Rambo T."/>
            <person name="Currie J."/>
            <person name="Collura K."/>
            <person name="Luo M."/>
            <person name="Yang T."/>
            <person name="Ammiraju J.S.S."/>
            <person name="Engler F."/>
            <person name="Soderlund C."/>
            <person name="Wing R.A."/>
            <person name="Palmer L.E."/>
            <person name="de la Bastide M."/>
            <person name="Spiegel L."/>
            <person name="Nascimento L."/>
            <person name="Zutavern T."/>
            <person name="O'Shaughnessy A."/>
            <person name="Dike S."/>
            <person name="Dedhia N."/>
            <person name="Preston R."/>
            <person name="Balija V."/>
            <person name="McCombie W.R."/>
            <person name="Chow T."/>
            <person name="Chen H."/>
            <person name="Chung M."/>
            <person name="Chen C."/>
            <person name="Shaw J."/>
            <person name="Wu H."/>
            <person name="Hsiao K."/>
            <person name="Chao Y."/>
            <person name="Chu M."/>
            <person name="Cheng C."/>
            <person name="Hour A."/>
            <person name="Lee P."/>
            <person name="Lin S."/>
            <person name="Lin Y."/>
            <person name="Liou J."/>
            <person name="Liu S."/>
            <person name="Hsing Y."/>
            <person name="Raghuvanshi S."/>
            <person name="Mohanty A."/>
            <person name="Bharti A.K."/>
            <person name="Gaur A."/>
            <person name="Gupta V."/>
            <person name="Kumar D."/>
            <person name="Ravi V."/>
            <person name="Vij S."/>
            <person name="Kapur A."/>
            <person name="Khurana P."/>
            <person name="Khurana P."/>
            <person name="Khurana J.P."/>
            <person name="Tyagi A.K."/>
            <person name="Gaikwad K."/>
            <person name="Singh A."/>
            <person name="Dalal V."/>
            <person name="Srivastava S."/>
            <person name="Dixit A."/>
            <person name="Pal A.K."/>
            <person name="Ghazi I.A."/>
            <person name="Yadav M."/>
            <person name="Pandit A."/>
            <person name="Bhargava A."/>
            <person name="Sureshbabu K."/>
            <person name="Batra K."/>
            <person name="Sharma T.R."/>
            <person name="Mohapatra T."/>
            <person name="Singh N.K."/>
            <person name="Messing J."/>
            <person name="Nelson A.B."/>
            <person name="Fuks G."/>
            <person name="Kavchok S."/>
            <person name="Keizer G."/>
            <person name="Linton E."/>
            <person name="Llaca V."/>
            <person name="Song R."/>
            <person name="Tanyolac B."/>
            <person name="Young S."/>
            <person name="Ho-Il K."/>
            <person name="Hahn J.H."/>
            <person name="Sangsakoo G."/>
            <person name="Vanavichit A."/>
            <person name="de Mattos Luiz.A.T."/>
            <person name="Zimmer P.D."/>
            <person name="Malone G."/>
            <person name="Dellagostin O."/>
            <person name="de Oliveira A.C."/>
            <person name="Bevan M."/>
            <person name="Bancroft I."/>
            <person name="Minx P."/>
            <person name="Cordum H."/>
            <person name="Wilson R."/>
            <person name="Cheng Z."/>
            <person name="Jin W."/>
            <person name="Jiang J."/>
            <person name="Leong S.A."/>
            <person name="Iwama H."/>
            <person name="Gojobori T."/>
            <person name="Itoh T."/>
            <person name="Niimura Y."/>
            <person name="Fujii Y."/>
            <person name="Habara T."/>
            <person name="Sakai H."/>
            <person name="Sato Y."/>
            <person name="Wilson G."/>
            <person name="Kumar K."/>
            <person name="McCouch S."/>
            <person name="Juretic N."/>
            <person name="Hoen D."/>
            <person name="Wright S."/>
            <person name="Bruskiewich R."/>
            <person name="Bureau T."/>
            <person name="Miyao A."/>
            <person name="Hirochika H."/>
            <person name="Nishikawa T."/>
            <person name="Kadowaki K."/>
            <person name="Sugiura M."/>
            <person name="Burr B."/>
            <person name="Sasaki T."/>
        </authorList>
    </citation>
    <scope>NUCLEOTIDE SEQUENCE [LARGE SCALE GENOMIC DNA]</scope>
    <source>
        <strain evidence="2">cv. Nipponbare</strain>
    </source>
</reference>
<dbReference type="Gramene" id="Os03t0800050-00">
    <property type="protein sequence ID" value="Os03t0800050-00"/>
    <property type="gene ID" value="Os03g0800050"/>
</dbReference>
<dbReference type="InParanoid" id="A0A0P0W4A0"/>